<dbReference type="EMBL" id="CP030840">
    <property type="protein sequence ID" value="AXC12329.1"/>
    <property type="molecule type" value="Genomic_DNA"/>
</dbReference>
<gene>
    <name evidence="2" type="ORF">ACPOL_3027</name>
</gene>
<keyword evidence="1" id="KW-1133">Transmembrane helix</keyword>
<feature type="transmembrane region" description="Helical" evidence="1">
    <location>
        <begin position="38"/>
        <end position="56"/>
    </location>
</feature>
<keyword evidence="1" id="KW-0812">Transmembrane</keyword>
<dbReference type="KEGG" id="abas:ACPOL_3027"/>
<dbReference type="RefSeq" id="WP_201759223.1">
    <property type="nucleotide sequence ID" value="NZ_CP030840.1"/>
</dbReference>
<name>A0A2Z5FZX5_9BACT</name>
<accession>A0A2Z5FZX5</accession>
<keyword evidence="3" id="KW-1185">Reference proteome</keyword>
<protein>
    <submittedName>
        <fullName evidence="2">Uncharacterized protein</fullName>
    </submittedName>
</protein>
<dbReference type="Proteomes" id="UP000253606">
    <property type="component" value="Chromosome"/>
</dbReference>
<reference evidence="2 3" key="1">
    <citation type="journal article" date="2018" name="Front. Microbiol.">
        <title>Hydrolytic Capabilities as a Key to Environmental Success: Chitinolytic and Cellulolytic Acidobacteria From Acidic Sub-arctic Soils and Boreal Peatlands.</title>
        <authorList>
            <person name="Belova S.E."/>
            <person name="Ravin N.V."/>
            <person name="Pankratov T.A."/>
            <person name="Rakitin A.L."/>
            <person name="Ivanova A.A."/>
            <person name="Beletsky A.V."/>
            <person name="Mardanov A.V."/>
            <person name="Sinninghe Damste J.S."/>
            <person name="Dedysh S.N."/>
        </authorList>
    </citation>
    <scope>NUCLEOTIDE SEQUENCE [LARGE SCALE GENOMIC DNA]</scope>
    <source>
        <strain evidence="2 3">SBC82</strain>
    </source>
</reference>
<evidence type="ECO:0000313" key="3">
    <source>
        <dbReference type="Proteomes" id="UP000253606"/>
    </source>
</evidence>
<proteinExistence type="predicted"/>
<keyword evidence="1" id="KW-0472">Membrane</keyword>
<feature type="transmembrane region" description="Helical" evidence="1">
    <location>
        <begin position="12"/>
        <end position="32"/>
    </location>
</feature>
<sequence length="245" mass="27240">MKAASERQFIRILHLVLSIPIVGYIYGPVASIPQAVRFTRWVAMPVVVFTGFWLWLKPRLLKWRRQSSGAARTLLSLTALFSLMSSTAMAQSPVLSVGGACPYFSAQTVTGKPLVLPEAASGKTALVIFTFGRASGKDGQTWNLRLAKDFQNPVPNYTIIFAESVPKMLQGRALSGIKSGMPQEMQNRAVLQLQDEQKWRTILGVKDDQHAYVLLLKPDGHIAWRNASTFSESDYAFVRSQLIVR</sequence>
<evidence type="ECO:0000256" key="1">
    <source>
        <dbReference type="SAM" id="Phobius"/>
    </source>
</evidence>
<organism evidence="2 3">
    <name type="scientific">Acidisarcina polymorpha</name>
    <dbReference type="NCBI Taxonomy" id="2211140"/>
    <lineage>
        <taxon>Bacteria</taxon>
        <taxon>Pseudomonadati</taxon>
        <taxon>Acidobacteriota</taxon>
        <taxon>Terriglobia</taxon>
        <taxon>Terriglobales</taxon>
        <taxon>Acidobacteriaceae</taxon>
        <taxon>Acidisarcina</taxon>
    </lineage>
</organism>
<dbReference type="AlphaFoldDB" id="A0A2Z5FZX5"/>
<evidence type="ECO:0000313" key="2">
    <source>
        <dbReference type="EMBL" id="AXC12329.1"/>
    </source>
</evidence>